<dbReference type="OrthoDB" id="1305040at2759"/>
<name>A0A1S3X619_TOBAC</name>
<gene>
    <name evidence="1" type="primary">LOC107761454</name>
</gene>
<dbReference type="RefSeq" id="XP_016435158.1">
    <property type="nucleotide sequence ID" value="XM_016579672.1"/>
</dbReference>
<proteinExistence type="predicted"/>
<organism evidence="1">
    <name type="scientific">Nicotiana tabacum</name>
    <name type="common">Common tobacco</name>
    <dbReference type="NCBI Taxonomy" id="4097"/>
    <lineage>
        <taxon>Eukaryota</taxon>
        <taxon>Viridiplantae</taxon>
        <taxon>Streptophyta</taxon>
        <taxon>Embryophyta</taxon>
        <taxon>Tracheophyta</taxon>
        <taxon>Spermatophyta</taxon>
        <taxon>Magnoliopsida</taxon>
        <taxon>eudicotyledons</taxon>
        <taxon>Gunneridae</taxon>
        <taxon>Pentapetalae</taxon>
        <taxon>asterids</taxon>
        <taxon>lamiids</taxon>
        <taxon>Solanales</taxon>
        <taxon>Solanaceae</taxon>
        <taxon>Nicotianoideae</taxon>
        <taxon>Nicotianeae</taxon>
        <taxon>Nicotiana</taxon>
    </lineage>
</organism>
<dbReference type="AlphaFoldDB" id="A0A1S3X619"/>
<evidence type="ECO:0008006" key="2">
    <source>
        <dbReference type="Google" id="ProtNLM"/>
    </source>
</evidence>
<dbReference type="InterPro" id="IPR040256">
    <property type="entry name" value="At4g02000-like"/>
</dbReference>
<dbReference type="PaxDb" id="4097-A0A1S3X619"/>
<evidence type="ECO:0000313" key="1">
    <source>
        <dbReference type="RefSeq" id="XP_016435158.1"/>
    </source>
</evidence>
<accession>A0A1S3X619</accession>
<protein>
    <recommendedName>
        <fullName evidence="2">DUF4283 domain-containing protein</fullName>
    </recommendedName>
</protein>
<dbReference type="KEGG" id="nta:107761454"/>
<dbReference type="PANTHER" id="PTHR31286:SF99">
    <property type="entry name" value="DUF4283 DOMAIN-CONTAINING PROTEIN"/>
    <property type="match status" value="1"/>
</dbReference>
<reference evidence="1" key="1">
    <citation type="submission" date="2025-08" db="UniProtKB">
        <authorList>
            <consortium name="RefSeq"/>
        </authorList>
    </citation>
    <scope>IDENTIFICATION</scope>
</reference>
<dbReference type="PANTHER" id="PTHR31286">
    <property type="entry name" value="GLYCINE-RICH CELL WALL STRUCTURAL PROTEIN 1.8-LIKE"/>
    <property type="match status" value="1"/>
</dbReference>
<dbReference type="OMA" id="HASWCIN"/>
<sequence length="173" mass="19507">MAKALQHASWCINGHYLSVRRREPNFVAIKDKEVHSAVWVRLLQLPTEFYDGIVLERIGNSIGKLLCIDVCTSSTLRGRYARLCVQVPLDHPVQTAIQIGYHIQQLLYEGESFLCKACGRLGHTIPSCFYSTIDTLNQTQEDPWVISSNSTGKGKADEDLWKTVSFPKGNKQK</sequence>